<dbReference type="InterPro" id="IPR044925">
    <property type="entry name" value="His-Me_finger_sf"/>
</dbReference>
<dbReference type="SUPFAM" id="SSF54060">
    <property type="entry name" value="His-Me finger endonucleases"/>
    <property type="match status" value="1"/>
</dbReference>
<dbReference type="PANTHER" id="PTHR33607">
    <property type="entry name" value="ENDONUCLEASE-1"/>
    <property type="match status" value="1"/>
</dbReference>
<dbReference type="EMBL" id="NUEQ01000133">
    <property type="protein sequence ID" value="PEJ24328.1"/>
    <property type="molecule type" value="Genomic_DNA"/>
</dbReference>
<accession>A0AAX0RUF0</accession>
<protein>
    <submittedName>
        <fullName evidence="3">Uncharacterized protein</fullName>
    </submittedName>
</protein>
<sequence>MDNEIARILFYMAVHYGDSFEIDLELNNQVNNRTNPYRKLEVLPEWNEQAPVDTFERNRNAAIYNKYQHNRNPFIDHQEWASSI</sequence>
<dbReference type="Pfam" id="PF04231">
    <property type="entry name" value="Endonuclease_1"/>
    <property type="match status" value="1"/>
</dbReference>
<reference evidence="3 4" key="1">
    <citation type="submission" date="2017-09" db="EMBL/GenBank/DDBJ databases">
        <title>Large-scale bioinformatics analysis of Bacillus genomes uncovers conserved roles of natural products in bacterial physiology.</title>
        <authorList>
            <consortium name="Agbiome Team Llc"/>
            <person name="Bleich R.M."/>
            <person name="Kirk G.J."/>
            <person name="Santa Maria K.C."/>
            <person name="Allen S.E."/>
            <person name="Farag S."/>
            <person name="Shank E.A."/>
            <person name="Bowers A."/>
        </authorList>
    </citation>
    <scope>NUCLEOTIDE SEQUENCE [LARGE SCALE GENOMIC DNA]</scope>
    <source>
        <strain evidence="3 4">AFS003229</strain>
    </source>
</reference>
<evidence type="ECO:0000313" key="4">
    <source>
        <dbReference type="Proteomes" id="UP000220106"/>
    </source>
</evidence>
<name>A0AAX0RUF0_9BACI</name>
<dbReference type="AlphaFoldDB" id="A0AAX0RUF0"/>
<organism evidence="3 4">
    <name type="scientific">Peribacillus butanolivorans</name>
    <dbReference type="NCBI Taxonomy" id="421767"/>
    <lineage>
        <taxon>Bacteria</taxon>
        <taxon>Bacillati</taxon>
        <taxon>Bacillota</taxon>
        <taxon>Bacilli</taxon>
        <taxon>Bacillales</taxon>
        <taxon>Bacillaceae</taxon>
        <taxon>Peribacillus</taxon>
    </lineage>
</organism>
<evidence type="ECO:0000256" key="1">
    <source>
        <dbReference type="ARBA" id="ARBA00022722"/>
    </source>
</evidence>
<evidence type="ECO:0000256" key="2">
    <source>
        <dbReference type="ARBA" id="ARBA00022801"/>
    </source>
</evidence>
<keyword evidence="2" id="KW-0378">Hydrolase</keyword>
<dbReference type="PANTHER" id="PTHR33607:SF2">
    <property type="entry name" value="ENDONUCLEASE-1"/>
    <property type="match status" value="1"/>
</dbReference>
<evidence type="ECO:0000313" key="3">
    <source>
        <dbReference type="EMBL" id="PEJ24328.1"/>
    </source>
</evidence>
<proteinExistence type="predicted"/>
<comment type="caution">
    <text evidence="3">The sequence shown here is derived from an EMBL/GenBank/DDBJ whole genome shotgun (WGS) entry which is preliminary data.</text>
</comment>
<dbReference type="Proteomes" id="UP000220106">
    <property type="component" value="Unassembled WGS sequence"/>
</dbReference>
<dbReference type="GO" id="GO:0004518">
    <property type="term" value="F:nuclease activity"/>
    <property type="evidence" value="ECO:0007669"/>
    <property type="project" value="UniProtKB-KW"/>
</dbReference>
<dbReference type="GO" id="GO:0016787">
    <property type="term" value="F:hydrolase activity"/>
    <property type="evidence" value="ECO:0007669"/>
    <property type="project" value="UniProtKB-KW"/>
</dbReference>
<gene>
    <name evidence="3" type="ORF">CN689_27380</name>
</gene>
<keyword evidence="1" id="KW-0540">Nuclease</keyword>
<dbReference type="InterPro" id="IPR007346">
    <property type="entry name" value="Endonuclease-I"/>
</dbReference>